<dbReference type="Pfam" id="PF13380">
    <property type="entry name" value="CoA_binding_2"/>
    <property type="match status" value="1"/>
</dbReference>
<dbReference type="InterPro" id="IPR003781">
    <property type="entry name" value="CoA-bd"/>
</dbReference>
<dbReference type="Proteomes" id="UP000002318">
    <property type="component" value="Chromosome"/>
</dbReference>
<sequence length="467" mass="50280">MSVDRSLSPLFSPASLAHVGASERGTYPAEIFQNLLEWKGRLYPVHPSRSEIFSVPAYPSVSALPEVPELALVTVARQRVIPVVEECIACGVKAVVIISAGFAEADDYGRSLQRRLKELSSRIRIIGPNCAGLADVKNSFFMTRLFAKPRRGGVSFVSSSGALMMALFGSFAGRGIGLRYLASLGNQVDVCMEEVMDYYLDDPETTVLTAFIEGVGSGDSFVRLLQKAGRKRIPLVAVKSGRSELGSRIAATHTASLASSGRVFEAVFRQYGAILVDSPAQMLDVALLADTIGPPAGGRIGVISQSGGAASLTADLFSRYDCFSLPPIPESLELRLRRIEGIPDYARLLNPLDARGDAMRGEKIASLITAMGEGGSWDLLMLLFAKNPNREVEVQTVRGILAVRKQMKLPIVVVWIGEGDGGPDASQAFSMLKDSGIPLFHDPQPAVTALAALLRWSQMHKDRENCA</sequence>
<proteinExistence type="predicted"/>
<dbReference type="EMBL" id="CP002116">
    <property type="protein sequence ID" value="ADK82430.1"/>
    <property type="molecule type" value="Genomic_DNA"/>
</dbReference>
<dbReference type="SUPFAM" id="SSF52210">
    <property type="entry name" value="Succinyl-CoA synthetase domains"/>
    <property type="match status" value="2"/>
</dbReference>
<dbReference type="eggNOG" id="COG1042">
    <property type="taxonomic scope" value="Bacteria"/>
</dbReference>
<accession>E1RAR2</accession>
<feature type="domain" description="CoA-binding" evidence="1">
    <location>
        <begin position="10"/>
        <end position="102"/>
    </location>
</feature>
<dbReference type="AlphaFoldDB" id="E1RAR2"/>
<dbReference type="InterPro" id="IPR016102">
    <property type="entry name" value="Succinyl-CoA_synth-like"/>
</dbReference>
<dbReference type="OrthoDB" id="9807426at2"/>
<dbReference type="InterPro" id="IPR032875">
    <property type="entry name" value="Succ_CoA_lig_flav_dom"/>
</dbReference>
<dbReference type="SMART" id="SM00881">
    <property type="entry name" value="CoA_binding"/>
    <property type="match status" value="1"/>
</dbReference>
<reference evidence="2 3" key="1">
    <citation type="journal article" date="2010" name="Stand. Genomic Sci.">
        <title>Complete genome sequence of Spirochaeta smaragdinae type strain (SEBR 4228).</title>
        <authorList>
            <person name="Mavromatis K."/>
            <person name="Yasawong M."/>
            <person name="Chertkov O."/>
            <person name="Lapidus A."/>
            <person name="Lucas S."/>
            <person name="Nolan M."/>
            <person name="Del Rio T.G."/>
            <person name="Tice H."/>
            <person name="Cheng J.F."/>
            <person name="Pitluck S."/>
            <person name="Liolios K."/>
            <person name="Ivanova N."/>
            <person name="Tapia R."/>
            <person name="Han C."/>
            <person name="Bruce D."/>
            <person name="Goodwin L."/>
            <person name="Pati A."/>
            <person name="Chen A."/>
            <person name="Palaniappan K."/>
            <person name="Land M."/>
            <person name="Hauser L."/>
            <person name="Chang Y.J."/>
            <person name="Jeffries C.D."/>
            <person name="Detter J.C."/>
            <person name="Rohde M."/>
            <person name="Brambilla E."/>
            <person name="Spring S."/>
            <person name="Goker M."/>
            <person name="Sikorski J."/>
            <person name="Woyke T."/>
            <person name="Bristow J."/>
            <person name="Eisen J.A."/>
            <person name="Markowitz V."/>
            <person name="Hugenholtz P."/>
            <person name="Klenk H.P."/>
            <person name="Kyrpides N.C."/>
        </authorList>
    </citation>
    <scope>NUCLEOTIDE SEQUENCE [LARGE SCALE GENOMIC DNA]</scope>
    <source>
        <strain evidence="3">DSM 11293 / JCM 15392 / SEBR 4228</strain>
    </source>
</reference>
<keyword evidence="3" id="KW-1185">Reference proteome</keyword>
<dbReference type="SUPFAM" id="SSF51735">
    <property type="entry name" value="NAD(P)-binding Rossmann-fold domains"/>
    <property type="match status" value="1"/>
</dbReference>
<protein>
    <submittedName>
        <fullName evidence="2">CoA-binding domain protein</fullName>
    </submittedName>
</protein>
<dbReference type="RefSeq" id="WP_013255889.1">
    <property type="nucleotide sequence ID" value="NC_014364.1"/>
</dbReference>
<gene>
    <name evidence="2" type="ordered locus">Spirs_3334</name>
</gene>
<name>E1RAR2_SEDSS</name>
<evidence type="ECO:0000313" key="3">
    <source>
        <dbReference type="Proteomes" id="UP000002318"/>
    </source>
</evidence>
<evidence type="ECO:0000313" key="2">
    <source>
        <dbReference type="EMBL" id="ADK82430.1"/>
    </source>
</evidence>
<dbReference type="HOGENOM" id="CLU_007415_2_3_12"/>
<dbReference type="InterPro" id="IPR036291">
    <property type="entry name" value="NAD(P)-bd_dom_sf"/>
</dbReference>
<dbReference type="KEGG" id="ssm:Spirs_3334"/>
<evidence type="ECO:0000259" key="1">
    <source>
        <dbReference type="SMART" id="SM00881"/>
    </source>
</evidence>
<dbReference type="Gene3D" id="3.40.50.720">
    <property type="entry name" value="NAD(P)-binding Rossmann-like Domain"/>
    <property type="match status" value="1"/>
</dbReference>
<dbReference type="Pfam" id="PF13607">
    <property type="entry name" value="Succ_CoA_lig"/>
    <property type="match status" value="1"/>
</dbReference>
<dbReference type="PANTHER" id="PTHR42793:SF1">
    <property type="entry name" value="PEPTIDYL-LYSINE N-ACETYLTRANSFERASE PATZ"/>
    <property type="match status" value="1"/>
</dbReference>
<dbReference type="PANTHER" id="PTHR42793">
    <property type="entry name" value="COA BINDING DOMAIN CONTAINING PROTEIN"/>
    <property type="match status" value="1"/>
</dbReference>
<organism evidence="2 3">
    <name type="scientific">Sediminispirochaeta smaragdinae (strain DSM 11293 / JCM 15392 / SEBR 4228)</name>
    <name type="common">Spirochaeta smaragdinae</name>
    <dbReference type="NCBI Taxonomy" id="573413"/>
    <lineage>
        <taxon>Bacteria</taxon>
        <taxon>Pseudomonadati</taxon>
        <taxon>Spirochaetota</taxon>
        <taxon>Spirochaetia</taxon>
        <taxon>Spirochaetales</taxon>
        <taxon>Spirochaetaceae</taxon>
        <taxon>Sediminispirochaeta</taxon>
    </lineage>
</organism>
<dbReference type="Gene3D" id="3.40.50.261">
    <property type="entry name" value="Succinyl-CoA synthetase domains"/>
    <property type="match status" value="2"/>
</dbReference>
<dbReference type="STRING" id="573413.Spirs_3334"/>